<evidence type="ECO:0000256" key="5">
    <source>
        <dbReference type="ARBA" id="ARBA00022723"/>
    </source>
</evidence>
<dbReference type="Gene3D" id="3.90.79.20">
    <property type="match status" value="1"/>
</dbReference>
<evidence type="ECO:0000259" key="10">
    <source>
        <dbReference type="PROSITE" id="PS51462"/>
    </source>
</evidence>
<feature type="domain" description="Nudix hydrolase" evidence="10">
    <location>
        <begin position="168"/>
        <end position="300"/>
    </location>
</feature>
<comment type="cofactor">
    <cofactor evidence="1">
        <name>Mg(2+)</name>
        <dbReference type="ChEBI" id="CHEBI:18420"/>
    </cofactor>
</comment>
<dbReference type="Gene3D" id="3.90.79.10">
    <property type="entry name" value="Nucleoside Triphosphate Pyrophosphohydrolase"/>
    <property type="match status" value="1"/>
</dbReference>
<dbReference type="Pfam" id="PF09297">
    <property type="entry name" value="Zn_ribbon_NUD"/>
    <property type="match status" value="1"/>
</dbReference>
<evidence type="ECO:0000256" key="9">
    <source>
        <dbReference type="ARBA" id="ARBA00023679"/>
    </source>
</evidence>
<sequence length="315" mass="34361">MTLPASRFAFVDGALDRADALRDNRDALQAYWPNAWVVLIDADGRTRADAEGRMAMIRGAELSPSPGDAIFLGMQGDDAWFACTEAGVEAVVGVEVAFGTAGAVAGRVDLRTAAAQWSALESTVFAQARAVVHWRQRHRHCGACGGALVFQRGGWQGHCDACGLDHYPRTDPAVIVAVTDGERLLLGRQASWPPRRYSTLAGFVEPGETLEQTVAREVMEESGVRVRASRYLASQPWPFPSSLMLGFIADAEPDAPQANEELEDARWFSRDEVGAALRGETREAGLLLSPSVSISRWLIECWYCDQSRRPDPDTN</sequence>
<dbReference type="Pfam" id="PF00293">
    <property type="entry name" value="NUDIX"/>
    <property type="match status" value="1"/>
</dbReference>
<dbReference type="PANTHER" id="PTHR42904">
    <property type="entry name" value="NUDIX HYDROLASE, NUDC SUBFAMILY"/>
    <property type="match status" value="1"/>
</dbReference>
<dbReference type="SUPFAM" id="SSF55811">
    <property type="entry name" value="Nudix"/>
    <property type="match status" value="1"/>
</dbReference>
<dbReference type="CDD" id="cd03429">
    <property type="entry name" value="NUDIX_NADH_pyrophosphatase_Nudt13"/>
    <property type="match status" value="1"/>
</dbReference>
<dbReference type="EC" id="3.6.1.22" evidence="4"/>
<evidence type="ECO:0000256" key="6">
    <source>
        <dbReference type="ARBA" id="ARBA00022801"/>
    </source>
</evidence>
<keyword evidence="6" id="KW-0378">Hydrolase</keyword>
<evidence type="ECO:0000256" key="3">
    <source>
        <dbReference type="ARBA" id="ARBA00009595"/>
    </source>
</evidence>
<dbReference type="Proteomes" id="UP001499959">
    <property type="component" value="Unassembled WGS sequence"/>
</dbReference>
<keyword evidence="12" id="KW-1185">Reference proteome</keyword>
<comment type="caution">
    <text evidence="11">The sequence shown here is derived from an EMBL/GenBank/DDBJ whole genome shotgun (WGS) entry which is preliminary data.</text>
</comment>
<evidence type="ECO:0000313" key="11">
    <source>
        <dbReference type="EMBL" id="GAA4787497.1"/>
    </source>
</evidence>
<reference evidence="12" key="1">
    <citation type="journal article" date="2019" name="Int. J. Syst. Evol. Microbiol.">
        <title>The Global Catalogue of Microorganisms (GCM) 10K type strain sequencing project: providing services to taxonomists for standard genome sequencing and annotation.</title>
        <authorList>
            <consortium name="The Broad Institute Genomics Platform"/>
            <consortium name="The Broad Institute Genome Sequencing Center for Infectious Disease"/>
            <person name="Wu L."/>
            <person name="Ma J."/>
        </authorList>
    </citation>
    <scope>NUCLEOTIDE SEQUENCE [LARGE SCALE GENOMIC DNA]</scope>
    <source>
        <strain evidence="12">JCM 18204</strain>
    </source>
</reference>
<keyword evidence="8" id="KW-0520">NAD</keyword>
<comment type="cofactor">
    <cofactor evidence="2">
        <name>Zn(2+)</name>
        <dbReference type="ChEBI" id="CHEBI:29105"/>
    </cofactor>
</comment>
<dbReference type="InterPro" id="IPR015376">
    <property type="entry name" value="Znr_NADH_PPase"/>
</dbReference>
<dbReference type="PANTHER" id="PTHR42904:SF6">
    <property type="entry name" value="NAD-CAPPED RNA HYDROLASE NUDT12"/>
    <property type="match status" value="1"/>
</dbReference>
<keyword evidence="7" id="KW-0460">Magnesium</keyword>
<proteinExistence type="inferred from homology"/>
<comment type="similarity">
    <text evidence="3">Belongs to the Nudix hydrolase family. NudC subfamily.</text>
</comment>
<dbReference type="InterPro" id="IPR000086">
    <property type="entry name" value="NUDIX_hydrolase_dom"/>
</dbReference>
<organism evidence="11 12">
    <name type="scientific">Lysobacter hankyongensis</name>
    <dbReference type="NCBI Taxonomy" id="1176535"/>
    <lineage>
        <taxon>Bacteria</taxon>
        <taxon>Pseudomonadati</taxon>
        <taxon>Pseudomonadota</taxon>
        <taxon>Gammaproteobacteria</taxon>
        <taxon>Lysobacterales</taxon>
        <taxon>Lysobacteraceae</taxon>
        <taxon>Lysobacter</taxon>
    </lineage>
</organism>
<name>A0ABP9AZI2_9GAMM</name>
<evidence type="ECO:0000256" key="8">
    <source>
        <dbReference type="ARBA" id="ARBA00023027"/>
    </source>
</evidence>
<evidence type="ECO:0000256" key="2">
    <source>
        <dbReference type="ARBA" id="ARBA00001947"/>
    </source>
</evidence>
<evidence type="ECO:0000256" key="1">
    <source>
        <dbReference type="ARBA" id="ARBA00001946"/>
    </source>
</evidence>
<protein>
    <recommendedName>
        <fullName evidence="4">NAD(+) diphosphatase</fullName>
        <ecNumber evidence="4">3.6.1.22</ecNumber>
    </recommendedName>
</protein>
<dbReference type="InterPro" id="IPR050241">
    <property type="entry name" value="NAD-cap_RNA_hydrolase_NudC"/>
</dbReference>
<dbReference type="NCBIfam" id="NF001299">
    <property type="entry name" value="PRK00241.1"/>
    <property type="match status" value="1"/>
</dbReference>
<dbReference type="InterPro" id="IPR015797">
    <property type="entry name" value="NUDIX_hydrolase-like_dom_sf"/>
</dbReference>
<dbReference type="RefSeq" id="WP_345302268.1">
    <property type="nucleotide sequence ID" value="NZ_BAABJE010000002.1"/>
</dbReference>
<dbReference type="PROSITE" id="PS51462">
    <property type="entry name" value="NUDIX"/>
    <property type="match status" value="1"/>
</dbReference>
<evidence type="ECO:0000256" key="7">
    <source>
        <dbReference type="ARBA" id="ARBA00022842"/>
    </source>
</evidence>
<gene>
    <name evidence="11" type="primary">nudC</name>
    <name evidence="11" type="ORF">GCM10023307_10680</name>
</gene>
<comment type="catalytic activity">
    <reaction evidence="9">
        <text>a 5'-end NAD(+)-phospho-ribonucleoside in mRNA + H2O = a 5'-end phospho-adenosine-phospho-ribonucleoside in mRNA + beta-nicotinamide D-ribonucleotide + 2 H(+)</text>
        <dbReference type="Rhea" id="RHEA:60876"/>
        <dbReference type="Rhea" id="RHEA-COMP:15698"/>
        <dbReference type="Rhea" id="RHEA-COMP:15719"/>
        <dbReference type="ChEBI" id="CHEBI:14649"/>
        <dbReference type="ChEBI" id="CHEBI:15377"/>
        <dbReference type="ChEBI" id="CHEBI:15378"/>
        <dbReference type="ChEBI" id="CHEBI:144029"/>
        <dbReference type="ChEBI" id="CHEBI:144051"/>
    </reaction>
    <physiologicalReaction direction="left-to-right" evidence="9">
        <dbReference type="Rhea" id="RHEA:60877"/>
    </physiologicalReaction>
</comment>
<keyword evidence="5" id="KW-0479">Metal-binding</keyword>
<dbReference type="InterPro" id="IPR020084">
    <property type="entry name" value="NUDIX_hydrolase_CS"/>
</dbReference>
<accession>A0ABP9AZI2</accession>
<dbReference type="InterPro" id="IPR049734">
    <property type="entry name" value="NudC-like_C"/>
</dbReference>
<dbReference type="EMBL" id="BAABJE010000002">
    <property type="protein sequence ID" value="GAA4787497.1"/>
    <property type="molecule type" value="Genomic_DNA"/>
</dbReference>
<evidence type="ECO:0000313" key="12">
    <source>
        <dbReference type="Proteomes" id="UP001499959"/>
    </source>
</evidence>
<evidence type="ECO:0000256" key="4">
    <source>
        <dbReference type="ARBA" id="ARBA00012381"/>
    </source>
</evidence>
<dbReference type="PROSITE" id="PS00893">
    <property type="entry name" value="NUDIX_BOX"/>
    <property type="match status" value="1"/>
</dbReference>